<dbReference type="SUPFAM" id="SSF52047">
    <property type="entry name" value="RNI-like"/>
    <property type="match status" value="1"/>
</dbReference>
<keyword evidence="7" id="KW-0677">Repeat</keyword>
<keyword evidence="2" id="KW-0343">GTPase activation</keyword>
<accession>A0A820CYH2</accession>
<dbReference type="SMART" id="SM00368">
    <property type="entry name" value="LRR_RI"/>
    <property type="match status" value="5"/>
</dbReference>
<gene>
    <name evidence="11" type="ORF">TSG867_LOCUS1330</name>
</gene>
<keyword evidence="3" id="KW-0433">Leucine-rich repeat</keyword>
<dbReference type="EC" id="2.4.2.31" evidence="9"/>
<name>A0A820CYH2_9BILA</name>
<dbReference type="InterPro" id="IPR000768">
    <property type="entry name" value="ART"/>
</dbReference>
<dbReference type="EMBL" id="CAJOBQ010000029">
    <property type="protein sequence ID" value="CAF4221782.1"/>
    <property type="molecule type" value="Genomic_DNA"/>
</dbReference>
<dbReference type="InterPro" id="IPR027038">
    <property type="entry name" value="RanGap"/>
</dbReference>
<dbReference type="Gene3D" id="3.80.10.10">
    <property type="entry name" value="Ribonuclease Inhibitor"/>
    <property type="match status" value="1"/>
</dbReference>
<proteinExistence type="inferred from homology"/>
<evidence type="ECO:0000256" key="5">
    <source>
        <dbReference type="ARBA" id="ARBA00022679"/>
    </source>
</evidence>
<comment type="catalytic activity">
    <reaction evidence="8 9">
        <text>L-arginyl-[protein] + NAD(+) = N(omega)-(ADP-D-ribosyl)-L-arginyl-[protein] + nicotinamide + H(+)</text>
        <dbReference type="Rhea" id="RHEA:19149"/>
        <dbReference type="Rhea" id="RHEA-COMP:10532"/>
        <dbReference type="Rhea" id="RHEA-COMP:15087"/>
        <dbReference type="ChEBI" id="CHEBI:15378"/>
        <dbReference type="ChEBI" id="CHEBI:17154"/>
        <dbReference type="ChEBI" id="CHEBI:29965"/>
        <dbReference type="ChEBI" id="CHEBI:57540"/>
        <dbReference type="ChEBI" id="CHEBI:142554"/>
        <dbReference type="EC" id="2.4.2.31"/>
    </reaction>
</comment>
<keyword evidence="9" id="KW-0520">NAD</keyword>
<evidence type="ECO:0000256" key="9">
    <source>
        <dbReference type="RuleBase" id="RU361228"/>
    </source>
</evidence>
<dbReference type="GO" id="GO:0006913">
    <property type="term" value="P:nucleocytoplasmic transport"/>
    <property type="evidence" value="ECO:0007669"/>
    <property type="project" value="TreeGrafter"/>
</dbReference>
<keyword evidence="5 9" id="KW-0808">Transferase</keyword>
<reference evidence="11" key="1">
    <citation type="submission" date="2021-02" db="EMBL/GenBank/DDBJ databases">
        <authorList>
            <person name="Nowell W R."/>
        </authorList>
    </citation>
    <scope>NUCLEOTIDE SEQUENCE</scope>
</reference>
<dbReference type="Gene3D" id="3.90.176.10">
    <property type="entry name" value="Toxin ADP-ribosyltransferase, Chain A, domain 1"/>
    <property type="match status" value="1"/>
</dbReference>
<protein>
    <recommendedName>
        <fullName evidence="9">NAD(P)(+)--arginine ADP-ribosyltransferase</fullName>
        <ecNumber evidence="9">2.4.2.31</ecNumber>
    </recommendedName>
    <alternativeName>
        <fullName evidence="9">Mono(ADP-ribosyl)transferase</fullName>
    </alternativeName>
</protein>
<feature type="region of interest" description="Disordered" evidence="10">
    <location>
        <begin position="248"/>
        <end position="280"/>
    </location>
</feature>
<dbReference type="AlphaFoldDB" id="A0A820CYH2"/>
<comment type="caution">
    <text evidence="11">The sequence shown here is derived from an EMBL/GenBank/DDBJ whole genome shotgun (WGS) entry which is preliminary data.</text>
</comment>
<evidence type="ECO:0000256" key="1">
    <source>
        <dbReference type="ARBA" id="ARBA00009558"/>
    </source>
</evidence>
<evidence type="ECO:0000256" key="10">
    <source>
        <dbReference type="SAM" id="MobiDB-lite"/>
    </source>
</evidence>
<evidence type="ECO:0000313" key="12">
    <source>
        <dbReference type="Proteomes" id="UP000663862"/>
    </source>
</evidence>
<evidence type="ECO:0000256" key="6">
    <source>
        <dbReference type="ARBA" id="ARBA00022695"/>
    </source>
</evidence>
<dbReference type="GO" id="GO:0048471">
    <property type="term" value="C:perinuclear region of cytoplasm"/>
    <property type="evidence" value="ECO:0007669"/>
    <property type="project" value="TreeGrafter"/>
</dbReference>
<dbReference type="PROSITE" id="PS51996">
    <property type="entry name" value="TR_MART"/>
    <property type="match status" value="1"/>
</dbReference>
<dbReference type="GO" id="GO:0005634">
    <property type="term" value="C:nucleus"/>
    <property type="evidence" value="ECO:0007669"/>
    <property type="project" value="TreeGrafter"/>
</dbReference>
<dbReference type="PANTHER" id="PTHR24113">
    <property type="entry name" value="RAN GTPASE-ACTIVATING PROTEIN 1"/>
    <property type="match status" value="1"/>
</dbReference>
<dbReference type="GO" id="GO:0005829">
    <property type="term" value="C:cytosol"/>
    <property type="evidence" value="ECO:0007669"/>
    <property type="project" value="TreeGrafter"/>
</dbReference>
<evidence type="ECO:0000256" key="8">
    <source>
        <dbReference type="ARBA" id="ARBA00047597"/>
    </source>
</evidence>
<dbReference type="SUPFAM" id="SSF56399">
    <property type="entry name" value="ADP-ribosylation"/>
    <property type="match status" value="1"/>
</dbReference>
<dbReference type="Proteomes" id="UP000663862">
    <property type="component" value="Unassembled WGS sequence"/>
</dbReference>
<organism evidence="11 12">
    <name type="scientific">Rotaria socialis</name>
    <dbReference type="NCBI Taxonomy" id="392032"/>
    <lineage>
        <taxon>Eukaryota</taxon>
        <taxon>Metazoa</taxon>
        <taxon>Spiralia</taxon>
        <taxon>Gnathifera</taxon>
        <taxon>Rotifera</taxon>
        <taxon>Eurotatoria</taxon>
        <taxon>Bdelloidea</taxon>
        <taxon>Philodinida</taxon>
        <taxon>Philodinidae</taxon>
        <taxon>Rotaria</taxon>
    </lineage>
</organism>
<evidence type="ECO:0000256" key="2">
    <source>
        <dbReference type="ARBA" id="ARBA00022468"/>
    </source>
</evidence>
<keyword evidence="9" id="KW-0521">NADP</keyword>
<dbReference type="GO" id="GO:0016779">
    <property type="term" value="F:nucleotidyltransferase activity"/>
    <property type="evidence" value="ECO:0007669"/>
    <property type="project" value="UniProtKB-KW"/>
</dbReference>
<keyword evidence="6" id="KW-0548">Nucleotidyltransferase</keyword>
<evidence type="ECO:0000256" key="3">
    <source>
        <dbReference type="ARBA" id="ARBA00022614"/>
    </source>
</evidence>
<dbReference type="InterPro" id="IPR001611">
    <property type="entry name" value="Leu-rich_rpt"/>
</dbReference>
<sequence>MGDGANGVYRFSDIAGEPMRRLPPIRGYENAPLVSIKEATQPLIPHVPEIEHMIHTIEGNNKKPEHDLTTDESAAIALYSLEWSPRKNSFYIILNNVLRHSKRDALLPPWFKFFKLLLIALSKLPSTGRRTVYREMELDLREHYKRGARIVWRGFSSCTTAADVLEAEKSFGKTDTRNLFAIECDTEKEISQHSFYPNEEEILLLPGQELQVVALFDMDHQVTMIQLKETVPQFPNIAAITASSPSATISNTTTTATPKAAASSSSSSIVPKSVPQSKPPVKQVKVSYRKKNITDADIQRIIEEEIIQQECTELDLHDKEITHHGVAMLAKALRNNITLTTLDLRYNQTGKKGSQHLAYALQHNTTFTTLDLRYNQIGEKGSQHLAYALQHNTTLTTLDLRYNQTGEKGSQHLAYALQHNTTFTALHLGGNQFGDEVLDYVVELIERSEKQKYFDDEVSYGRLYNERNFIAFSGLRSCF</sequence>
<evidence type="ECO:0000256" key="4">
    <source>
        <dbReference type="ARBA" id="ARBA00022676"/>
    </source>
</evidence>
<dbReference type="PANTHER" id="PTHR24113:SF12">
    <property type="entry name" value="RAN GTPASE-ACTIVATING PROTEIN 1"/>
    <property type="match status" value="1"/>
</dbReference>
<dbReference type="Pfam" id="PF01129">
    <property type="entry name" value="ART"/>
    <property type="match status" value="1"/>
</dbReference>
<keyword evidence="4 9" id="KW-0328">Glycosyltransferase</keyword>
<evidence type="ECO:0000256" key="7">
    <source>
        <dbReference type="ARBA" id="ARBA00022737"/>
    </source>
</evidence>
<evidence type="ECO:0000313" key="11">
    <source>
        <dbReference type="EMBL" id="CAF4221782.1"/>
    </source>
</evidence>
<dbReference type="GO" id="GO:0031267">
    <property type="term" value="F:small GTPase binding"/>
    <property type="evidence" value="ECO:0007669"/>
    <property type="project" value="TreeGrafter"/>
</dbReference>
<dbReference type="InterPro" id="IPR032675">
    <property type="entry name" value="LRR_dom_sf"/>
</dbReference>
<dbReference type="Pfam" id="PF13516">
    <property type="entry name" value="LRR_6"/>
    <property type="match status" value="4"/>
</dbReference>
<dbReference type="GO" id="GO:0005096">
    <property type="term" value="F:GTPase activator activity"/>
    <property type="evidence" value="ECO:0007669"/>
    <property type="project" value="UniProtKB-KW"/>
</dbReference>
<comment type="similarity">
    <text evidence="1 9">Belongs to the Arg-specific ADP-ribosyltransferase family.</text>
</comment>
<dbReference type="GO" id="GO:0106274">
    <property type="term" value="F:NAD+-protein-arginine ADP-ribosyltransferase activity"/>
    <property type="evidence" value="ECO:0007669"/>
    <property type="project" value="UniProtKB-EC"/>
</dbReference>